<dbReference type="EMBL" id="UINC01001423">
    <property type="protein sequence ID" value="SUZ80348.1"/>
    <property type="molecule type" value="Genomic_DNA"/>
</dbReference>
<name>A0A381QND4_9ZZZZ</name>
<sequence length="78" mass="8576">MILPVAAVTVLGLAARLGLSDAEKRFNSGTELVDEGRYEEAIADLDRVVEIDPTYAKTYLVLWGQAKLDLAPQYQADH</sequence>
<organism evidence="1">
    <name type="scientific">marine metagenome</name>
    <dbReference type="NCBI Taxonomy" id="408172"/>
    <lineage>
        <taxon>unclassified sequences</taxon>
        <taxon>metagenomes</taxon>
        <taxon>ecological metagenomes</taxon>
    </lineage>
</organism>
<reference evidence="1" key="1">
    <citation type="submission" date="2018-05" db="EMBL/GenBank/DDBJ databases">
        <authorList>
            <person name="Lanie J.A."/>
            <person name="Ng W.-L."/>
            <person name="Kazmierczak K.M."/>
            <person name="Andrzejewski T.M."/>
            <person name="Davidsen T.M."/>
            <person name="Wayne K.J."/>
            <person name="Tettelin H."/>
            <person name="Glass J.I."/>
            <person name="Rusch D."/>
            <person name="Podicherti R."/>
            <person name="Tsui H.-C.T."/>
            <person name="Winkler M.E."/>
        </authorList>
    </citation>
    <scope>NUCLEOTIDE SEQUENCE</scope>
</reference>
<dbReference type="AlphaFoldDB" id="A0A381QND4"/>
<accession>A0A381QND4</accession>
<dbReference type="Pfam" id="PF13414">
    <property type="entry name" value="TPR_11"/>
    <property type="match status" value="1"/>
</dbReference>
<evidence type="ECO:0000313" key="1">
    <source>
        <dbReference type="EMBL" id="SUZ80348.1"/>
    </source>
</evidence>
<dbReference type="InterPro" id="IPR019734">
    <property type="entry name" value="TPR_rpt"/>
</dbReference>
<dbReference type="Gene3D" id="1.25.40.10">
    <property type="entry name" value="Tetratricopeptide repeat domain"/>
    <property type="match status" value="1"/>
</dbReference>
<dbReference type="PROSITE" id="PS50005">
    <property type="entry name" value="TPR"/>
    <property type="match status" value="1"/>
</dbReference>
<protein>
    <submittedName>
        <fullName evidence="1">Uncharacterized protein</fullName>
    </submittedName>
</protein>
<proteinExistence type="predicted"/>
<dbReference type="InterPro" id="IPR011990">
    <property type="entry name" value="TPR-like_helical_dom_sf"/>
</dbReference>
<dbReference type="SUPFAM" id="SSF48452">
    <property type="entry name" value="TPR-like"/>
    <property type="match status" value="1"/>
</dbReference>
<gene>
    <name evidence="1" type="ORF">METZ01_LOCUS33202</name>
</gene>